<dbReference type="EMBL" id="CABWMC010000032">
    <property type="protein sequence ID" value="VXC79764.1"/>
    <property type="molecule type" value="Genomic_DNA"/>
</dbReference>
<organism evidence="1 2">
    <name type="scientific">Bacillus mycoides</name>
    <dbReference type="NCBI Taxonomy" id="1405"/>
    <lineage>
        <taxon>Bacteria</taxon>
        <taxon>Bacillati</taxon>
        <taxon>Bacillota</taxon>
        <taxon>Bacilli</taxon>
        <taxon>Bacillales</taxon>
        <taxon>Bacillaceae</taxon>
        <taxon>Bacillus</taxon>
        <taxon>Bacillus cereus group</taxon>
    </lineage>
</organism>
<gene>
    <name evidence="1" type="ORF">BACI71_70460</name>
</gene>
<proteinExistence type="predicted"/>
<protein>
    <submittedName>
        <fullName evidence="1">Uncharacterized protein</fullName>
    </submittedName>
</protein>
<sequence length="72" mass="7778">MNPKEVAQTLDRNAERAVKIQMRDVETGGNIEVLGYTYNAPAATVSVTYKDGVLYTATHTGTQRKGNNYGGA</sequence>
<evidence type="ECO:0000313" key="1">
    <source>
        <dbReference type="EMBL" id="VXC79764.1"/>
    </source>
</evidence>
<reference evidence="1 2" key="1">
    <citation type="submission" date="2019-10" db="EMBL/GenBank/DDBJ databases">
        <authorList>
            <person name="Karimi E."/>
        </authorList>
    </citation>
    <scope>NUCLEOTIDE SEQUENCE [LARGE SCALE GENOMIC DNA]</scope>
    <source>
        <strain evidence="1">Bacillus sp. 71</strain>
    </source>
</reference>
<dbReference type="Proteomes" id="UP000437562">
    <property type="component" value="Unassembled WGS sequence"/>
</dbReference>
<dbReference type="AlphaFoldDB" id="A0A654BIE7"/>
<accession>A0A654BIE7</accession>
<name>A0A654BIE7_BACMY</name>
<evidence type="ECO:0000313" key="2">
    <source>
        <dbReference type="Proteomes" id="UP000437562"/>
    </source>
</evidence>
<dbReference type="RefSeq" id="WP_002142232.1">
    <property type="nucleotide sequence ID" value="NZ_JANHMU010000011.1"/>
</dbReference>